<proteinExistence type="inferred from homology"/>
<dbReference type="GO" id="GO:0000028">
    <property type="term" value="P:ribosomal small subunit assembly"/>
    <property type="evidence" value="ECO:0007669"/>
    <property type="project" value="TreeGrafter"/>
</dbReference>
<reference evidence="6" key="1">
    <citation type="journal article" date="2014" name="Int. J. Syst. Evol. Microbiol.">
        <title>Complete genome sequence of Corynebacterium casei LMG S-19264T (=DSM 44701T), isolated from a smear-ripened cheese.</title>
        <authorList>
            <consortium name="US DOE Joint Genome Institute (JGI-PGF)"/>
            <person name="Walter F."/>
            <person name="Albersmeier A."/>
            <person name="Kalinowski J."/>
            <person name="Ruckert C."/>
        </authorList>
    </citation>
    <scope>NUCLEOTIDE SEQUENCE</scope>
    <source>
        <strain evidence="6">JCM 14719</strain>
    </source>
</reference>
<feature type="domain" description="Ribosome maturation factor RimP N-terminal" evidence="4">
    <location>
        <begin position="13"/>
        <end position="84"/>
    </location>
</feature>
<dbReference type="InterPro" id="IPR028989">
    <property type="entry name" value="RimP_N"/>
</dbReference>
<dbReference type="EMBL" id="BMOF01000019">
    <property type="protein sequence ID" value="GGJ99451.1"/>
    <property type="molecule type" value="Genomic_DNA"/>
</dbReference>
<keyword evidence="7" id="KW-1185">Reference proteome</keyword>
<evidence type="ECO:0000256" key="2">
    <source>
        <dbReference type="ARBA" id="ARBA00022517"/>
    </source>
</evidence>
<comment type="subcellular location">
    <subcellularLocation>
        <location evidence="3">Cytoplasm</location>
    </subcellularLocation>
</comment>
<comment type="similarity">
    <text evidence="3">Belongs to the RimP family.</text>
</comment>
<keyword evidence="1 3" id="KW-0963">Cytoplasm</keyword>
<comment type="function">
    <text evidence="3">Required for maturation of 30S ribosomal subunits.</text>
</comment>
<organism evidence="6 7">
    <name type="scientific">Calditerricola satsumensis</name>
    <dbReference type="NCBI Taxonomy" id="373054"/>
    <lineage>
        <taxon>Bacteria</taxon>
        <taxon>Bacillati</taxon>
        <taxon>Bacillota</taxon>
        <taxon>Bacilli</taxon>
        <taxon>Bacillales</taxon>
        <taxon>Bacillaceae</taxon>
        <taxon>Calditerricola</taxon>
    </lineage>
</organism>
<protein>
    <recommendedName>
        <fullName evidence="3">Ribosome maturation factor RimP</fullName>
    </recommendedName>
</protein>
<keyword evidence="2 3" id="KW-0690">Ribosome biogenesis</keyword>
<comment type="caution">
    <text evidence="6">The sequence shown here is derived from an EMBL/GenBank/DDBJ whole genome shotgun (WGS) entry which is preliminary data.</text>
</comment>
<evidence type="ECO:0000259" key="4">
    <source>
        <dbReference type="Pfam" id="PF02576"/>
    </source>
</evidence>
<evidence type="ECO:0000313" key="7">
    <source>
        <dbReference type="Proteomes" id="UP000637720"/>
    </source>
</evidence>
<reference evidence="6" key="2">
    <citation type="submission" date="2020-09" db="EMBL/GenBank/DDBJ databases">
        <authorList>
            <person name="Sun Q."/>
            <person name="Ohkuma M."/>
        </authorList>
    </citation>
    <scope>NUCLEOTIDE SEQUENCE</scope>
    <source>
        <strain evidence="6">JCM 14719</strain>
    </source>
</reference>
<evidence type="ECO:0000256" key="1">
    <source>
        <dbReference type="ARBA" id="ARBA00022490"/>
    </source>
</evidence>
<accession>A0A8J3FE95</accession>
<evidence type="ECO:0000256" key="3">
    <source>
        <dbReference type="HAMAP-Rule" id="MF_01077"/>
    </source>
</evidence>
<dbReference type="InterPro" id="IPR035956">
    <property type="entry name" value="RimP_N_sf"/>
</dbReference>
<dbReference type="InterPro" id="IPR028998">
    <property type="entry name" value="RimP_C"/>
</dbReference>
<evidence type="ECO:0000259" key="5">
    <source>
        <dbReference type="Pfam" id="PF17384"/>
    </source>
</evidence>
<dbReference type="RefSeq" id="WP_054671148.1">
    <property type="nucleotide sequence ID" value="NZ_BMOF01000019.1"/>
</dbReference>
<dbReference type="Gene3D" id="2.30.30.180">
    <property type="entry name" value="Ribosome maturation factor RimP, C-terminal domain"/>
    <property type="match status" value="1"/>
</dbReference>
<dbReference type="Pfam" id="PF17384">
    <property type="entry name" value="DUF150_C"/>
    <property type="match status" value="1"/>
</dbReference>
<dbReference type="Proteomes" id="UP000637720">
    <property type="component" value="Unassembled WGS sequence"/>
</dbReference>
<dbReference type="HAMAP" id="MF_01077">
    <property type="entry name" value="RimP"/>
    <property type="match status" value="1"/>
</dbReference>
<dbReference type="AlphaFoldDB" id="A0A8J3FE95"/>
<dbReference type="GO" id="GO:0006412">
    <property type="term" value="P:translation"/>
    <property type="evidence" value="ECO:0007669"/>
    <property type="project" value="TreeGrafter"/>
</dbReference>
<dbReference type="CDD" id="cd01734">
    <property type="entry name" value="YlxS_C"/>
    <property type="match status" value="1"/>
</dbReference>
<name>A0A8J3FE95_9BACI</name>
<sequence>MSQSIEALVERLAAPILEEEGCELVDVEFKREGRSWYLRLYIDKEGGVDIEDCSRVSERLSARLDEVDPIPQAYFLEVSSPGAERPLTKPRHFHWAVGKTVHVTTREPLDRQNVFQGYLTAFDGQTLTIEDLDDEEKVYTIPYDKVAKARLLVVWD</sequence>
<dbReference type="SUPFAM" id="SSF74942">
    <property type="entry name" value="YhbC-like, C-terminal domain"/>
    <property type="match status" value="1"/>
</dbReference>
<dbReference type="NCBIfam" id="NF000928">
    <property type="entry name" value="PRK00092.1-2"/>
    <property type="match status" value="1"/>
</dbReference>
<gene>
    <name evidence="3 6" type="primary">rimP</name>
    <name evidence="6" type="ORF">GCM10007043_11950</name>
</gene>
<dbReference type="Gene3D" id="3.30.300.70">
    <property type="entry name" value="RimP-like superfamily, N-terminal"/>
    <property type="match status" value="1"/>
</dbReference>
<dbReference type="PANTHER" id="PTHR33867:SF1">
    <property type="entry name" value="RIBOSOME MATURATION FACTOR RIMP"/>
    <property type="match status" value="1"/>
</dbReference>
<feature type="domain" description="Ribosome maturation factor RimP C-terminal" evidence="5">
    <location>
        <begin position="87"/>
        <end position="155"/>
    </location>
</feature>
<dbReference type="InterPro" id="IPR036847">
    <property type="entry name" value="RimP_C_sf"/>
</dbReference>
<dbReference type="SUPFAM" id="SSF75420">
    <property type="entry name" value="YhbC-like, N-terminal domain"/>
    <property type="match status" value="1"/>
</dbReference>
<dbReference type="GO" id="GO:0005829">
    <property type="term" value="C:cytosol"/>
    <property type="evidence" value="ECO:0007669"/>
    <property type="project" value="TreeGrafter"/>
</dbReference>
<dbReference type="Pfam" id="PF02576">
    <property type="entry name" value="RimP_N"/>
    <property type="match status" value="1"/>
</dbReference>
<dbReference type="FunFam" id="3.30.300.70:FF:000001">
    <property type="entry name" value="Ribosome maturation factor RimP"/>
    <property type="match status" value="1"/>
</dbReference>
<dbReference type="PANTHER" id="PTHR33867">
    <property type="entry name" value="RIBOSOME MATURATION FACTOR RIMP"/>
    <property type="match status" value="1"/>
</dbReference>
<dbReference type="InterPro" id="IPR003728">
    <property type="entry name" value="Ribosome_maturation_RimP"/>
</dbReference>
<evidence type="ECO:0000313" key="6">
    <source>
        <dbReference type="EMBL" id="GGJ99451.1"/>
    </source>
</evidence>